<proteinExistence type="predicted"/>
<dbReference type="Proteomes" id="UP000271889">
    <property type="component" value="Unassembled WGS sequence"/>
</dbReference>
<reference evidence="1 2" key="1">
    <citation type="submission" date="2018-11" db="EMBL/GenBank/DDBJ databases">
        <authorList>
            <consortium name="Pathogen Informatics"/>
        </authorList>
    </citation>
    <scope>NUCLEOTIDE SEQUENCE [LARGE SCALE GENOMIC DNA]</scope>
</reference>
<dbReference type="EMBL" id="UYRV01017637">
    <property type="protein sequence ID" value="VDK63464.1"/>
    <property type="molecule type" value="Genomic_DNA"/>
</dbReference>
<sequence>MVHKLRLNRLHPHHHRANRLLTSTTATWFTVTSPHSTTIRGEATHIGSVPND</sequence>
<keyword evidence="2" id="KW-1185">Reference proteome</keyword>
<gene>
    <name evidence="1" type="ORF">CGOC_LOCUS5702</name>
</gene>
<evidence type="ECO:0000313" key="2">
    <source>
        <dbReference type="Proteomes" id="UP000271889"/>
    </source>
</evidence>
<accession>A0A3P6T9N5</accession>
<dbReference type="AlphaFoldDB" id="A0A3P6T9N5"/>
<organism evidence="1 2">
    <name type="scientific">Cylicostephanus goldi</name>
    <name type="common">Nematode worm</name>
    <dbReference type="NCBI Taxonomy" id="71465"/>
    <lineage>
        <taxon>Eukaryota</taxon>
        <taxon>Metazoa</taxon>
        <taxon>Ecdysozoa</taxon>
        <taxon>Nematoda</taxon>
        <taxon>Chromadorea</taxon>
        <taxon>Rhabditida</taxon>
        <taxon>Rhabditina</taxon>
        <taxon>Rhabditomorpha</taxon>
        <taxon>Strongyloidea</taxon>
        <taxon>Strongylidae</taxon>
        <taxon>Cylicostephanus</taxon>
    </lineage>
</organism>
<protein>
    <submittedName>
        <fullName evidence="1">Uncharacterized protein</fullName>
    </submittedName>
</protein>
<name>A0A3P6T9N5_CYLGO</name>
<evidence type="ECO:0000313" key="1">
    <source>
        <dbReference type="EMBL" id="VDK63464.1"/>
    </source>
</evidence>